<evidence type="ECO:0000313" key="3">
    <source>
        <dbReference type="Proteomes" id="UP001225761"/>
    </source>
</evidence>
<keyword evidence="1" id="KW-0472">Membrane</keyword>
<sequence>MKKKRKPTKYFPPLPQKSINILRILDGLAFILVFITILACLEIEQMDQIFFGGTLFVIFLVVGLILGYQTIYHIKERTPLLSHPMAQKNFFLKSLFFLFLIGTPSLASFYNRTFPFNSTTCAIFPILEKGQSSRTPSSYFIYFQHQNQKERLSINKDMWMAIKENQPMEICIAKGGLGFEFVKEIYFVHE</sequence>
<gene>
    <name evidence="2" type="ORF">QM481_24210</name>
</gene>
<feature type="transmembrane region" description="Helical" evidence="1">
    <location>
        <begin position="49"/>
        <end position="69"/>
    </location>
</feature>
<keyword evidence="1" id="KW-0812">Transmembrane</keyword>
<dbReference type="RefSeq" id="WP_283383702.1">
    <property type="nucleotide sequence ID" value="NZ_JASHIE010000024.1"/>
</dbReference>
<evidence type="ECO:0000313" key="2">
    <source>
        <dbReference type="EMBL" id="MDI9877669.1"/>
    </source>
</evidence>
<keyword evidence="3" id="KW-1185">Reference proteome</keyword>
<protein>
    <recommendedName>
        <fullName evidence="4">DUF5673 domain-containing protein</fullName>
    </recommendedName>
</protein>
<evidence type="ECO:0008006" key="4">
    <source>
        <dbReference type="Google" id="ProtNLM"/>
    </source>
</evidence>
<comment type="caution">
    <text evidence="2">The sequence shown here is derived from an EMBL/GenBank/DDBJ whole genome shotgun (WGS) entry which is preliminary data.</text>
</comment>
<dbReference type="EMBL" id="JASHIE010000024">
    <property type="protein sequence ID" value="MDI9877669.1"/>
    <property type="molecule type" value="Genomic_DNA"/>
</dbReference>
<name>A0ABT6Z962_9BACT</name>
<proteinExistence type="predicted"/>
<organism evidence="2 3">
    <name type="scientific">Flectobacillus rivi</name>
    <dbReference type="NCBI Taxonomy" id="2984209"/>
    <lineage>
        <taxon>Bacteria</taxon>
        <taxon>Pseudomonadati</taxon>
        <taxon>Bacteroidota</taxon>
        <taxon>Cytophagia</taxon>
        <taxon>Cytophagales</taxon>
        <taxon>Flectobacillaceae</taxon>
        <taxon>Flectobacillus</taxon>
    </lineage>
</organism>
<keyword evidence="1" id="KW-1133">Transmembrane helix</keyword>
<reference evidence="2 3" key="1">
    <citation type="submission" date="2023-05" db="EMBL/GenBank/DDBJ databases">
        <title>Novel species of genus Flectobacillus isolated from stream in China.</title>
        <authorList>
            <person name="Lu H."/>
        </authorList>
    </citation>
    <scope>NUCLEOTIDE SEQUENCE [LARGE SCALE GENOMIC DNA]</scope>
    <source>
        <strain evidence="2 3">LFS242W</strain>
    </source>
</reference>
<feature type="transmembrane region" description="Helical" evidence="1">
    <location>
        <begin position="90"/>
        <end position="110"/>
    </location>
</feature>
<accession>A0ABT6Z962</accession>
<feature type="transmembrane region" description="Helical" evidence="1">
    <location>
        <begin position="21"/>
        <end position="43"/>
    </location>
</feature>
<evidence type="ECO:0000256" key="1">
    <source>
        <dbReference type="SAM" id="Phobius"/>
    </source>
</evidence>
<dbReference type="Proteomes" id="UP001225761">
    <property type="component" value="Unassembled WGS sequence"/>
</dbReference>